<dbReference type="CDD" id="cd05120">
    <property type="entry name" value="APH_ChoK_like"/>
    <property type="match status" value="1"/>
</dbReference>
<gene>
    <name evidence="2" type="ORF">KTC_09040</name>
</gene>
<dbReference type="PROSITE" id="PS50011">
    <property type="entry name" value="PROTEIN_KINASE_DOM"/>
    <property type="match status" value="1"/>
</dbReference>
<dbReference type="AlphaFoldDB" id="A0A455SCG4"/>
<name>A0A455SCG4_9CHLR</name>
<evidence type="ECO:0000259" key="1">
    <source>
        <dbReference type="PROSITE" id="PS50011"/>
    </source>
</evidence>
<dbReference type="GO" id="GO:0004672">
    <property type="term" value="F:protein kinase activity"/>
    <property type="evidence" value="ECO:0007669"/>
    <property type="project" value="InterPro"/>
</dbReference>
<dbReference type="InterPro" id="IPR000719">
    <property type="entry name" value="Prot_kinase_dom"/>
</dbReference>
<keyword evidence="2" id="KW-0808">Transferase</keyword>
<dbReference type="PANTHER" id="PTHR21310">
    <property type="entry name" value="AMINOGLYCOSIDE PHOSPHOTRANSFERASE-RELATED-RELATED"/>
    <property type="match status" value="1"/>
</dbReference>
<accession>A0A455SCG4</accession>
<proteinExistence type="predicted"/>
<evidence type="ECO:0000313" key="2">
    <source>
        <dbReference type="EMBL" id="BBH86153.1"/>
    </source>
</evidence>
<dbReference type="GO" id="GO:0005524">
    <property type="term" value="F:ATP binding"/>
    <property type="evidence" value="ECO:0007669"/>
    <property type="project" value="InterPro"/>
</dbReference>
<sequence length="286" mass="32895">MERYIEAIKQAYPQLNIQTCRLNQNGQFNTVLQVNEALIFRFPKTRRELDTQQREVALLRDLQGKLPLPVPDPVYLSRDNAPVGEWFMGYAMLPGEPLYPALLHSLDEQTQQHLAEQLARFLRQLHAYVPKEPAPEQQQFEQWHALYKRFQTKLYPFMRPDAREQVSKHFDAFLSKAHLYSYQPAFIHGDFGPGNILYNPETRSISGIIDFSSADRGDPASDFAALLCSVSYGEAFLARFTSIYPEIETMLIRARFYAGTFALQEALYGLEDGDEQAFKNGIAAYR</sequence>
<dbReference type="InterPro" id="IPR051678">
    <property type="entry name" value="AGP_Transferase"/>
</dbReference>
<dbReference type="InterPro" id="IPR011009">
    <property type="entry name" value="Kinase-like_dom_sf"/>
</dbReference>
<dbReference type="Gene3D" id="3.30.200.20">
    <property type="entry name" value="Phosphorylase Kinase, domain 1"/>
    <property type="match status" value="1"/>
</dbReference>
<reference evidence="2" key="1">
    <citation type="submission" date="2018-12" db="EMBL/GenBank/DDBJ databases">
        <title>Novel natural products biosynthetic potential of the class Ktedonobacteria.</title>
        <authorList>
            <person name="Zheng Y."/>
            <person name="Saitou A."/>
            <person name="Wang C.M."/>
            <person name="Toyoda A."/>
            <person name="Minakuchi Y."/>
            <person name="Sekiguchi Y."/>
            <person name="Ueda K."/>
            <person name="Takano H."/>
            <person name="Sakai Y."/>
            <person name="Yokota A."/>
            <person name="Yabe S."/>
        </authorList>
    </citation>
    <scope>NUCLEOTIDE SEQUENCE</scope>
    <source>
        <strain evidence="2">COM3</strain>
    </source>
</reference>
<feature type="domain" description="Protein kinase" evidence="1">
    <location>
        <begin position="17"/>
        <end position="286"/>
    </location>
</feature>
<dbReference type="Gene3D" id="3.90.1200.10">
    <property type="match status" value="1"/>
</dbReference>
<dbReference type="InterPro" id="IPR002575">
    <property type="entry name" value="Aminoglycoside_PTrfase"/>
</dbReference>
<dbReference type="PANTHER" id="PTHR21310:SF15">
    <property type="entry name" value="AMINOGLYCOSIDE PHOSPHOTRANSFERASE DOMAIN-CONTAINING PROTEIN"/>
    <property type="match status" value="1"/>
</dbReference>
<protein>
    <submittedName>
        <fullName evidence="2">6'-aminoglycoside N-acetyltransferase</fullName>
    </submittedName>
</protein>
<dbReference type="Pfam" id="PF01636">
    <property type="entry name" value="APH"/>
    <property type="match status" value="1"/>
</dbReference>
<dbReference type="SUPFAM" id="SSF56112">
    <property type="entry name" value="Protein kinase-like (PK-like)"/>
    <property type="match status" value="1"/>
</dbReference>
<organism evidence="2">
    <name type="scientific">Thermosporothrix sp. COM3</name>
    <dbReference type="NCBI Taxonomy" id="2490863"/>
    <lineage>
        <taxon>Bacteria</taxon>
        <taxon>Bacillati</taxon>
        <taxon>Chloroflexota</taxon>
        <taxon>Ktedonobacteria</taxon>
        <taxon>Ktedonobacterales</taxon>
        <taxon>Thermosporotrichaceae</taxon>
        <taxon>Thermosporothrix</taxon>
    </lineage>
</organism>
<dbReference type="EMBL" id="AP019376">
    <property type="protein sequence ID" value="BBH86153.1"/>
    <property type="molecule type" value="Genomic_DNA"/>
</dbReference>